<dbReference type="Proteomes" id="UP001159364">
    <property type="component" value="Linkage Group LG10"/>
</dbReference>
<dbReference type="InterPro" id="IPR025558">
    <property type="entry name" value="DUF4283"/>
</dbReference>
<dbReference type="PANTHER" id="PTHR31286:SF99">
    <property type="entry name" value="DUF4283 DOMAIN-CONTAINING PROTEIN"/>
    <property type="match status" value="1"/>
</dbReference>
<reference evidence="3 4" key="1">
    <citation type="submission" date="2021-09" db="EMBL/GenBank/DDBJ databases">
        <title>Genomic insights and catalytic innovation underlie evolution of tropane alkaloids biosynthesis.</title>
        <authorList>
            <person name="Wang Y.-J."/>
            <person name="Tian T."/>
            <person name="Huang J.-P."/>
            <person name="Huang S.-X."/>
        </authorList>
    </citation>
    <scope>NUCLEOTIDE SEQUENCE [LARGE SCALE GENOMIC DNA]</scope>
    <source>
        <strain evidence="3">KIB-2018</strain>
        <tissue evidence="3">Leaf</tissue>
    </source>
</reference>
<feature type="region of interest" description="Disordered" evidence="1">
    <location>
        <begin position="43"/>
        <end position="103"/>
    </location>
</feature>
<dbReference type="PANTHER" id="PTHR31286">
    <property type="entry name" value="GLYCINE-RICH CELL WALL STRUCTURAL PROTEIN 1.8-LIKE"/>
    <property type="match status" value="1"/>
</dbReference>
<protein>
    <recommendedName>
        <fullName evidence="2">DUF4283 domain-containing protein</fullName>
    </recommendedName>
</protein>
<dbReference type="InterPro" id="IPR040256">
    <property type="entry name" value="At4g02000-like"/>
</dbReference>
<evidence type="ECO:0000313" key="3">
    <source>
        <dbReference type="EMBL" id="KAJ8752205.1"/>
    </source>
</evidence>
<dbReference type="Pfam" id="PF14111">
    <property type="entry name" value="DUF4283"/>
    <property type="match status" value="1"/>
</dbReference>
<name>A0AAV8SJX5_9ROSI</name>
<feature type="region of interest" description="Disordered" evidence="1">
    <location>
        <begin position="1"/>
        <end position="31"/>
    </location>
</feature>
<feature type="compositionally biased region" description="Basic and acidic residues" evidence="1">
    <location>
        <begin position="47"/>
        <end position="66"/>
    </location>
</feature>
<dbReference type="AlphaFoldDB" id="A0AAV8SJX5"/>
<keyword evidence="4" id="KW-1185">Reference proteome</keyword>
<evidence type="ECO:0000313" key="4">
    <source>
        <dbReference type="Proteomes" id="UP001159364"/>
    </source>
</evidence>
<proteinExistence type="predicted"/>
<evidence type="ECO:0000259" key="2">
    <source>
        <dbReference type="Pfam" id="PF14111"/>
    </source>
</evidence>
<feature type="compositionally biased region" description="Acidic residues" evidence="1">
    <location>
        <begin position="79"/>
        <end position="100"/>
    </location>
</feature>
<comment type="caution">
    <text evidence="3">The sequence shown here is derived from an EMBL/GenBank/DDBJ whole genome shotgun (WGS) entry which is preliminary data.</text>
</comment>
<sequence>MASDDEVSKGMADSVVSHKGDVSTEEADNLLRSNKKLKRFAEYVPTSDRHDVEMEARDDSGRKCSYKDSLTGSVPGMSDTDEELPEVVSEDDSNPEDLDDPNCPTIQLTPMDKQRIRHVWANTLIIKCDVVLVDMGNNYYLSKFHCLEDYRSVLEGGPWMVADHILVVINWPTVWVHIPHLPVEYYDKFILTRIGNKLGKTMWVYESTEASSRAKYARVNVEIDLSKPLIVKFHMRHRIWKVEYEGLHLVCFGCGTYGHRRDHYPLASPVVVEPGNCEDQPIELVVVPPPPACPPTRPKIVENYGVWMLVQKATRGRPHTSAT</sequence>
<accession>A0AAV8SJX5</accession>
<feature type="domain" description="DUF4283" evidence="2">
    <location>
        <begin position="113"/>
        <end position="172"/>
    </location>
</feature>
<evidence type="ECO:0000256" key="1">
    <source>
        <dbReference type="SAM" id="MobiDB-lite"/>
    </source>
</evidence>
<dbReference type="EMBL" id="JAIWQS010000010">
    <property type="protein sequence ID" value="KAJ8752205.1"/>
    <property type="molecule type" value="Genomic_DNA"/>
</dbReference>
<gene>
    <name evidence="3" type="ORF">K2173_003813</name>
</gene>
<organism evidence="3 4">
    <name type="scientific">Erythroxylum novogranatense</name>
    <dbReference type="NCBI Taxonomy" id="1862640"/>
    <lineage>
        <taxon>Eukaryota</taxon>
        <taxon>Viridiplantae</taxon>
        <taxon>Streptophyta</taxon>
        <taxon>Embryophyta</taxon>
        <taxon>Tracheophyta</taxon>
        <taxon>Spermatophyta</taxon>
        <taxon>Magnoliopsida</taxon>
        <taxon>eudicotyledons</taxon>
        <taxon>Gunneridae</taxon>
        <taxon>Pentapetalae</taxon>
        <taxon>rosids</taxon>
        <taxon>fabids</taxon>
        <taxon>Malpighiales</taxon>
        <taxon>Erythroxylaceae</taxon>
        <taxon>Erythroxylum</taxon>
    </lineage>
</organism>